<evidence type="ECO:0000259" key="2">
    <source>
        <dbReference type="Pfam" id="PF02823"/>
    </source>
</evidence>
<keyword evidence="1" id="KW-0066">ATP synthesis</keyword>
<proteinExistence type="predicted"/>
<evidence type="ECO:0000256" key="1">
    <source>
        <dbReference type="ARBA" id="ARBA00023196"/>
    </source>
</evidence>
<feature type="domain" description="ATP synthase F1 complex delta/epsilon subunit N-terminal" evidence="2">
    <location>
        <begin position="6"/>
        <end position="79"/>
    </location>
</feature>
<sequence length="97" mass="10828">MPKQTFHLKVVSREGNVYEGEVISITSYNEQGKFDVLAQHANFISLIARGLDIAEINGNAKQINFDNALIRVKQNIVEVYLGVEGMAPANFVQYNKS</sequence>
<evidence type="ECO:0000313" key="3">
    <source>
        <dbReference type="EMBL" id="KKQ84321.1"/>
    </source>
</evidence>
<dbReference type="GO" id="GO:0015986">
    <property type="term" value="P:proton motive force-driven ATP synthesis"/>
    <property type="evidence" value="ECO:0007669"/>
    <property type="project" value="InterPro"/>
</dbReference>
<dbReference type="Gene3D" id="2.60.15.10">
    <property type="entry name" value="F0F1 ATP synthase delta/epsilon subunit, N-terminal"/>
    <property type="match status" value="1"/>
</dbReference>
<dbReference type="STRING" id="1618570.UT08_C0019G0015"/>
<dbReference type="GO" id="GO:0045259">
    <property type="term" value="C:proton-transporting ATP synthase complex"/>
    <property type="evidence" value="ECO:0007669"/>
    <property type="project" value="UniProtKB-KW"/>
</dbReference>
<dbReference type="InterPro" id="IPR036771">
    <property type="entry name" value="ATPsynth_dsu/esu_N"/>
</dbReference>
<protein>
    <submittedName>
        <fullName evidence="3">ATP synthase F1, epsilon subunit</fullName>
    </submittedName>
</protein>
<dbReference type="Pfam" id="PF02823">
    <property type="entry name" value="ATP-synt_DE_N"/>
    <property type="match status" value="1"/>
</dbReference>
<dbReference type="EMBL" id="LBVL01000019">
    <property type="protein sequence ID" value="KKQ84321.1"/>
    <property type="molecule type" value="Genomic_DNA"/>
</dbReference>
<name>A0A0G0P4T3_9BACT</name>
<keyword evidence="1" id="KW-0139">CF(1)</keyword>
<dbReference type="SUPFAM" id="SSF51344">
    <property type="entry name" value="Epsilon subunit of F1F0-ATP synthase N-terminal domain"/>
    <property type="match status" value="1"/>
</dbReference>
<comment type="caution">
    <text evidence="3">The sequence shown here is derived from an EMBL/GenBank/DDBJ whole genome shotgun (WGS) entry which is preliminary data.</text>
</comment>
<reference evidence="3 4" key="1">
    <citation type="journal article" date="2015" name="Nature">
        <title>rRNA introns, odd ribosomes, and small enigmatic genomes across a large radiation of phyla.</title>
        <authorList>
            <person name="Brown C.T."/>
            <person name="Hug L.A."/>
            <person name="Thomas B.C."/>
            <person name="Sharon I."/>
            <person name="Castelle C.J."/>
            <person name="Singh A."/>
            <person name="Wilkins M.J."/>
            <person name="Williams K.H."/>
            <person name="Banfield J.F."/>
        </authorList>
    </citation>
    <scope>NUCLEOTIDE SEQUENCE [LARGE SCALE GENOMIC DNA]</scope>
</reference>
<dbReference type="InterPro" id="IPR020546">
    <property type="entry name" value="ATP_synth_F1_dsu/esu_N"/>
</dbReference>
<gene>
    <name evidence="3" type="ORF">UT08_C0019G0015</name>
</gene>
<dbReference type="AlphaFoldDB" id="A0A0G0P4T3"/>
<accession>A0A0G0P4T3</accession>
<organism evidence="3 4">
    <name type="scientific">Candidatus Woesebacteria bacterium GW2011_GWB1_38_8</name>
    <dbReference type="NCBI Taxonomy" id="1618570"/>
    <lineage>
        <taxon>Bacteria</taxon>
        <taxon>Candidatus Woeseibacteriota</taxon>
    </lineage>
</organism>
<evidence type="ECO:0000313" key="4">
    <source>
        <dbReference type="Proteomes" id="UP000034081"/>
    </source>
</evidence>
<dbReference type="Proteomes" id="UP000034081">
    <property type="component" value="Unassembled WGS sequence"/>
</dbReference>